<keyword evidence="8" id="KW-0966">Cell projection</keyword>
<accession>A0A078A438</accession>
<evidence type="ECO:0000256" key="7">
    <source>
        <dbReference type="ARBA" id="ARBA00023212"/>
    </source>
</evidence>
<dbReference type="Proteomes" id="UP000039865">
    <property type="component" value="Unassembled WGS sequence"/>
</dbReference>
<keyword evidence="3" id="KW-0963">Cytoplasm</keyword>
<name>A0A078A438_STYLE</name>
<keyword evidence="7" id="KW-0206">Cytoskeleton</keyword>
<keyword evidence="4" id="KW-0282">Flagellum</keyword>
<evidence type="ECO:0000256" key="3">
    <source>
        <dbReference type="ARBA" id="ARBA00022490"/>
    </source>
</evidence>
<evidence type="ECO:0000313" key="11">
    <source>
        <dbReference type="EMBL" id="CDW76902.1"/>
    </source>
</evidence>
<feature type="compositionally biased region" description="Basic and acidic residues" evidence="10">
    <location>
        <begin position="109"/>
        <end position="126"/>
    </location>
</feature>
<evidence type="ECO:0000256" key="4">
    <source>
        <dbReference type="ARBA" id="ARBA00022846"/>
    </source>
</evidence>
<keyword evidence="5" id="KW-0175">Coiled coil</keyword>
<feature type="region of interest" description="Disordered" evidence="10">
    <location>
        <begin position="1"/>
        <end position="37"/>
    </location>
</feature>
<dbReference type="AlphaFoldDB" id="A0A078A438"/>
<evidence type="ECO:0000256" key="8">
    <source>
        <dbReference type="ARBA" id="ARBA00023273"/>
    </source>
</evidence>
<organism evidence="11 12">
    <name type="scientific">Stylonychia lemnae</name>
    <name type="common">Ciliate</name>
    <dbReference type="NCBI Taxonomy" id="5949"/>
    <lineage>
        <taxon>Eukaryota</taxon>
        <taxon>Sar</taxon>
        <taxon>Alveolata</taxon>
        <taxon>Ciliophora</taxon>
        <taxon>Intramacronucleata</taxon>
        <taxon>Spirotrichea</taxon>
        <taxon>Stichotrichia</taxon>
        <taxon>Sporadotrichida</taxon>
        <taxon>Oxytrichidae</taxon>
        <taxon>Stylonychinae</taxon>
        <taxon>Stylonychia</taxon>
    </lineage>
</organism>
<dbReference type="InParanoid" id="A0A078A438"/>
<comment type="subcellular location">
    <subcellularLocation>
        <location evidence="1">Cytoplasm</location>
        <location evidence="1">Cytoskeleton</location>
        <location evidence="1">Flagellum axoneme</location>
    </subcellularLocation>
</comment>
<feature type="region of interest" description="Disordered" evidence="10">
    <location>
        <begin position="105"/>
        <end position="132"/>
    </location>
</feature>
<evidence type="ECO:0000256" key="9">
    <source>
        <dbReference type="ARBA" id="ARBA00046435"/>
    </source>
</evidence>
<dbReference type="OrthoDB" id="10547786at2759"/>
<dbReference type="OMA" id="QENTWAT"/>
<comment type="subunit">
    <text evidence="9">Microtubule inner protein component of sperm flagellar doublet microtubules.</text>
</comment>
<evidence type="ECO:0000256" key="1">
    <source>
        <dbReference type="ARBA" id="ARBA00004611"/>
    </source>
</evidence>
<dbReference type="Pfam" id="PF05914">
    <property type="entry name" value="RIB43A"/>
    <property type="match status" value="1"/>
</dbReference>
<gene>
    <name evidence="11" type="primary">Contig17892.g19023</name>
    <name evidence="11" type="ORF">STYLEM_5867</name>
</gene>
<feature type="compositionally biased region" description="Basic and acidic residues" evidence="10">
    <location>
        <begin position="1"/>
        <end position="18"/>
    </location>
</feature>
<evidence type="ECO:0000256" key="5">
    <source>
        <dbReference type="ARBA" id="ARBA00023054"/>
    </source>
</evidence>
<evidence type="ECO:0000256" key="6">
    <source>
        <dbReference type="ARBA" id="ARBA00023069"/>
    </source>
</evidence>
<reference evidence="11 12" key="1">
    <citation type="submission" date="2014-06" db="EMBL/GenBank/DDBJ databases">
        <authorList>
            <person name="Swart Estienne"/>
        </authorList>
    </citation>
    <scope>NUCLEOTIDE SEQUENCE [LARGE SCALE GENOMIC DNA]</scope>
    <source>
        <strain evidence="11 12">130c</strain>
    </source>
</reference>
<proteinExistence type="inferred from homology"/>
<keyword evidence="12" id="KW-1185">Reference proteome</keyword>
<evidence type="ECO:0000256" key="2">
    <source>
        <dbReference type="ARBA" id="ARBA00006875"/>
    </source>
</evidence>
<comment type="similarity">
    <text evidence="2">Belongs to the RIB43A family.</text>
</comment>
<protein>
    <recommendedName>
        <fullName evidence="13">RIB43A-like with coiled-coils protein 2</fullName>
    </recommendedName>
</protein>
<dbReference type="EMBL" id="CCKQ01005651">
    <property type="protein sequence ID" value="CDW76902.1"/>
    <property type="molecule type" value="Genomic_DNA"/>
</dbReference>
<sequence length="150" mass="18488">MKRTREVLHYKHPEDRPDLSGCTYFDGEDNGEEQRRRKLQQENREFLMKQMEEKKWKQDFEKKQDQMFDQQRLHFAKLQNQAAESYMQNQRDMTKAAMQTNVQINSYKNDFENKNKKDEQQQDRQENTWATQTRQNYVDTSNMNKYYLPQ</sequence>
<evidence type="ECO:0000313" key="12">
    <source>
        <dbReference type="Proteomes" id="UP000039865"/>
    </source>
</evidence>
<evidence type="ECO:0000256" key="10">
    <source>
        <dbReference type="SAM" id="MobiDB-lite"/>
    </source>
</evidence>
<evidence type="ECO:0008006" key="13">
    <source>
        <dbReference type="Google" id="ProtNLM"/>
    </source>
</evidence>
<dbReference type="InterPro" id="IPR008805">
    <property type="entry name" value="RIB43A"/>
</dbReference>
<keyword evidence="6" id="KW-0969">Cilium</keyword>